<protein>
    <submittedName>
        <fullName evidence="1">Ferritin-like domain-containing protein</fullName>
    </submittedName>
</protein>
<name>A0ACC6P071_9BURK</name>
<reference evidence="1" key="1">
    <citation type="submission" date="2023-10" db="EMBL/GenBank/DDBJ databases">
        <title>Amphibacter perezi, gen. nov., sp. nov. a novel taxa of the family Comamonadaceae, class Betaproteobacteria isolated from the skin microbiota of Pelophylax perezi from different populations.</title>
        <authorList>
            <person name="Costa S."/>
            <person name="Proenca D.N."/>
            <person name="Lopes I."/>
            <person name="Morais P.V."/>
        </authorList>
    </citation>
    <scope>NUCLEOTIDE SEQUENCE</scope>
    <source>
        <strain evidence="1">SL12-8</strain>
    </source>
</reference>
<proteinExistence type="predicted"/>
<evidence type="ECO:0000313" key="2">
    <source>
        <dbReference type="Proteomes" id="UP001364695"/>
    </source>
</evidence>
<accession>A0ACC6P071</accession>
<comment type="caution">
    <text evidence="1">The sequence shown here is derived from an EMBL/GenBank/DDBJ whole genome shotgun (WGS) entry which is preliminary data.</text>
</comment>
<organism evidence="1 2">
    <name type="scientific">Amphibiibacter pelophylacis</name>
    <dbReference type="NCBI Taxonomy" id="1799477"/>
    <lineage>
        <taxon>Bacteria</taxon>
        <taxon>Pseudomonadati</taxon>
        <taxon>Pseudomonadota</taxon>
        <taxon>Betaproteobacteria</taxon>
        <taxon>Burkholderiales</taxon>
        <taxon>Sphaerotilaceae</taxon>
        <taxon>Amphibiibacter</taxon>
    </lineage>
</organism>
<dbReference type="EMBL" id="JAWDIE010000005">
    <property type="protein sequence ID" value="MEJ7137624.1"/>
    <property type="molecule type" value="Genomic_DNA"/>
</dbReference>
<gene>
    <name evidence="1" type="ORF">RV045_04150</name>
</gene>
<evidence type="ECO:0000313" key="1">
    <source>
        <dbReference type="EMBL" id="MEJ7137624.1"/>
    </source>
</evidence>
<sequence length="316" mass="32607">MKDLFDLSARRDMSREDRRNFFRRSAGVTAGLVGGAVLSACGGSVSEAIAQANAPSESDVLNFALNLEYLEAQFYLRAVGRDLEADLKASGDTMGLDGVGTRGAVTGGRAVNFTSKRLREYAQEIAEDEFNHVRFLRKALGAAAVSQPAIDLQNSFNAAAKAAGVGDSFDPYADETSFMIGAFVFEDVGVTAYKGAAGFLAKNAAVLDAAAGIMAVEAYHAGLVRGFLVNQADGVIDAANKISAIRGAVSSDAIAAGMSNGADQGITVAGVANVVPTDANGIAYSRTPNDVLRIVYLNADKTAGGFFPAGVNGAVA</sequence>
<keyword evidence="2" id="KW-1185">Reference proteome</keyword>
<dbReference type="Proteomes" id="UP001364695">
    <property type="component" value="Unassembled WGS sequence"/>
</dbReference>